<name>A0ABV2M025_9FIRM</name>
<dbReference type="Proteomes" id="UP001549106">
    <property type="component" value="Unassembled WGS sequence"/>
</dbReference>
<keyword evidence="2" id="KW-0472">Membrane</keyword>
<feature type="transmembrane region" description="Helical" evidence="2">
    <location>
        <begin position="167"/>
        <end position="186"/>
    </location>
</feature>
<keyword evidence="4" id="KW-1185">Reference proteome</keyword>
<dbReference type="RefSeq" id="WP_257464184.1">
    <property type="nucleotide sequence ID" value="NZ_JANJZT010000005.1"/>
</dbReference>
<organism evidence="3 4">
    <name type="scientific">Blautia caecimuris</name>
    <dbReference type="NCBI Taxonomy" id="1796615"/>
    <lineage>
        <taxon>Bacteria</taxon>
        <taxon>Bacillati</taxon>
        <taxon>Bacillota</taxon>
        <taxon>Clostridia</taxon>
        <taxon>Lachnospirales</taxon>
        <taxon>Lachnospiraceae</taxon>
        <taxon>Blautia</taxon>
    </lineage>
</organism>
<feature type="transmembrane region" description="Helical" evidence="2">
    <location>
        <begin position="54"/>
        <end position="73"/>
    </location>
</feature>
<protein>
    <submittedName>
        <fullName evidence="3">Uncharacterized protein</fullName>
    </submittedName>
</protein>
<accession>A0ABV2M025</accession>
<evidence type="ECO:0000256" key="2">
    <source>
        <dbReference type="SAM" id="Phobius"/>
    </source>
</evidence>
<sequence>MEKRKLSGKTILKLTGALFALAYLGFCLYAGITGKFYGMHRKEHVLRFGDLKNWVSGAMSAVMIAFLCIYSAINDLKIQKEHRKSSAPFFLLMLLLSFPLLLESYLDIGWIGIAIYAGIAAFLFGIAWIPQFLNQWITRRLLCDKPMSGRQQAQIIEWIHFYPLKKLLILGLWGVGVVLVLRGFWVTATGKIEMDGELFLFLLGIAVLVVALFQKMRRYVCTPYRSIPVLNQILSKKQLEQLLDGEHFESIEFEDDAMKKYLEIYRSQNWMLIGGKLISKKLALWVTVDRSKNDTLLKILYLNGTTAKATVDLEIREKRYEEFTAVLRELTGYEGALKLYGKEEQLAQKFASFFPEQTSDQERVAAFLSQDAALIRQDYIQTFSPPPDHRKKKRSGRKRE</sequence>
<feature type="transmembrane region" description="Helical" evidence="2">
    <location>
        <begin position="108"/>
        <end position="130"/>
    </location>
</feature>
<feature type="transmembrane region" description="Helical" evidence="2">
    <location>
        <begin position="85"/>
        <end position="102"/>
    </location>
</feature>
<keyword evidence="2" id="KW-0812">Transmembrane</keyword>
<evidence type="ECO:0000313" key="4">
    <source>
        <dbReference type="Proteomes" id="UP001549106"/>
    </source>
</evidence>
<feature type="transmembrane region" description="Helical" evidence="2">
    <location>
        <begin position="198"/>
        <end position="216"/>
    </location>
</feature>
<proteinExistence type="predicted"/>
<dbReference type="EMBL" id="JBEPMJ010000005">
    <property type="protein sequence ID" value="MET3749805.1"/>
    <property type="molecule type" value="Genomic_DNA"/>
</dbReference>
<feature type="transmembrane region" description="Helical" evidence="2">
    <location>
        <begin position="12"/>
        <end position="34"/>
    </location>
</feature>
<evidence type="ECO:0000313" key="3">
    <source>
        <dbReference type="EMBL" id="MET3749805.1"/>
    </source>
</evidence>
<comment type="caution">
    <text evidence="3">The sequence shown here is derived from an EMBL/GenBank/DDBJ whole genome shotgun (WGS) entry which is preliminary data.</text>
</comment>
<feature type="compositionally biased region" description="Basic residues" evidence="1">
    <location>
        <begin position="389"/>
        <end position="400"/>
    </location>
</feature>
<evidence type="ECO:0000256" key="1">
    <source>
        <dbReference type="SAM" id="MobiDB-lite"/>
    </source>
</evidence>
<keyword evidence="2" id="KW-1133">Transmembrane helix</keyword>
<reference evidence="3 4" key="1">
    <citation type="submission" date="2024-06" db="EMBL/GenBank/DDBJ databases">
        <title>Genomic Encyclopedia of Type Strains, Phase IV (KMG-IV): sequencing the most valuable type-strain genomes for metagenomic binning, comparative biology and taxonomic classification.</title>
        <authorList>
            <person name="Goeker M."/>
        </authorList>
    </citation>
    <scope>NUCLEOTIDE SEQUENCE [LARGE SCALE GENOMIC DNA]</scope>
    <source>
        <strain evidence="3 4">DSM 29492</strain>
    </source>
</reference>
<gene>
    <name evidence="3" type="ORF">ABID24_001039</name>
</gene>
<feature type="region of interest" description="Disordered" evidence="1">
    <location>
        <begin position="380"/>
        <end position="400"/>
    </location>
</feature>